<dbReference type="NCBIfam" id="TIGR00229">
    <property type="entry name" value="sensory_box"/>
    <property type="match status" value="1"/>
</dbReference>
<dbReference type="GO" id="GO:0006355">
    <property type="term" value="P:regulation of DNA-templated transcription"/>
    <property type="evidence" value="ECO:0007669"/>
    <property type="project" value="InterPro"/>
</dbReference>
<dbReference type="SUPFAM" id="SSF55874">
    <property type="entry name" value="ATPase domain of HSP90 chaperone/DNA topoisomerase II/histidine kinase"/>
    <property type="match status" value="1"/>
</dbReference>
<keyword evidence="3" id="KW-0808">Transferase</keyword>
<dbReference type="PROSITE" id="PS50112">
    <property type="entry name" value="PAS"/>
    <property type="match status" value="1"/>
</dbReference>
<dbReference type="InterPro" id="IPR003594">
    <property type="entry name" value="HATPase_dom"/>
</dbReference>
<dbReference type="GO" id="GO:0005524">
    <property type="term" value="F:ATP binding"/>
    <property type="evidence" value="ECO:0007669"/>
    <property type="project" value="UniProtKB-KW"/>
</dbReference>
<dbReference type="SUPFAM" id="SSF55785">
    <property type="entry name" value="PYP-like sensor domain (PAS domain)"/>
    <property type="match status" value="1"/>
</dbReference>
<dbReference type="CDD" id="cd00130">
    <property type="entry name" value="PAS"/>
    <property type="match status" value="1"/>
</dbReference>
<evidence type="ECO:0000256" key="6">
    <source>
        <dbReference type="ARBA" id="ARBA00022840"/>
    </source>
</evidence>
<keyword evidence="4" id="KW-0547">Nucleotide-binding</keyword>
<dbReference type="AlphaFoldDB" id="A0A212K5V8"/>
<dbReference type="PRINTS" id="PR00344">
    <property type="entry name" value="BCTRLSENSOR"/>
</dbReference>
<dbReference type="InterPro" id="IPR001610">
    <property type="entry name" value="PAC"/>
</dbReference>
<accession>A0A212K5V8</accession>
<keyword evidence="6" id="KW-0067">ATP-binding</keyword>
<dbReference type="Gene3D" id="3.30.565.10">
    <property type="entry name" value="Histidine kinase-like ATPase, C-terminal domain"/>
    <property type="match status" value="1"/>
</dbReference>
<feature type="compositionally biased region" description="Basic and acidic residues" evidence="7">
    <location>
        <begin position="22"/>
        <end position="31"/>
    </location>
</feature>
<reference evidence="11" key="1">
    <citation type="submission" date="2016-04" db="EMBL/GenBank/DDBJ databases">
        <authorList>
            <person name="Evans L.H."/>
            <person name="Alamgir A."/>
            <person name="Owens N."/>
            <person name="Weber N.D."/>
            <person name="Virtaneva K."/>
            <person name="Barbian K."/>
            <person name="Babar A."/>
            <person name="Rosenke K."/>
        </authorList>
    </citation>
    <scope>NUCLEOTIDE SEQUENCE</scope>
    <source>
        <strain evidence="11">86</strain>
    </source>
</reference>
<evidence type="ECO:0000256" key="5">
    <source>
        <dbReference type="ARBA" id="ARBA00022777"/>
    </source>
</evidence>
<name>A0A212K5V8_9PROT</name>
<evidence type="ECO:0000259" key="10">
    <source>
        <dbReference type="PROSITE" id="PS50113"/>
    </source>
</evidence>
<dbReference type="Pfam" id="PF00989">
    <property type="entry name" value="PAS"/>
    <property type="match status" value="1"/>
</dbReference>
<protein>
    <recommendedName>
        <fullName evidence="2">histidine kinase</fullName>
        <ecNumber evidence="2">2.7.13.3</ecNumber>
    </recommendedName>
</protein>
<feature type="domain" description="PAC" evidence="10">
    <location>
        <begin position="105"/>
        <end position="159"/>
    </location>
</feature>
<sequence length="534" mass="57184">MSKTSGRATGGDAESATAARISGRDLPDQHPDLPPGLFFDTVEALGSAISVADADGTILYVNPAFEQITGYAAADVIGRNHSLLSNKKTPARVYDDLWRSIAAGKTWHGRLLNRRKDGTPYLADLKVVPVRSGADRPGYYLGIQRDASAEMSLERSVATQKALIENVIDLAPVVMALLNEHGKVMIDNHAYKVLMADMGGQEPAWAFLKAVSDGDAASILVERREFDGVEARIEVGRRLGPRWFACSGLWIDVARPEIDSYYEPGTGRALLLVCLDVTARMRAFQQAKTSAIRALTAEIQQAQGMREVLQGAVYQLQGPLNMLGAAAAMLERQGDRNPAFAAALDDVRRAGAETLAHLRDSLPRTVPEPVLPLNVNELVREVMDFMVDRLLAEGVALSWLPTPVLPAVSGRAGLLRTLLKVLIDNAVDAVGEPGATERAITIETRRAAAGGVEIAIADSGPGVAPGTRARMFEPFFSAWRRARGRPGMGLAIAQNILTEHGGTIAVETDAHGGCRIVVGLPSEDEALITRGDGV</sequence>
<dbReference type="Pfam" id="PF02518">
    <property type="entry name" value="HATPase_c"/>
    <property type="match status" value="1"/>
</dbReference>
<evidence type="ECO:0000256" key="1">
    <source>
        <dbReference type="ARBA" id="ARBA00000085"/>
    </source>
</evidence>
<evidence type="ECO:0000256" key="7">
    <source>
        <dbReference type="SAM" id="MobiDB-lite"/>
    </source>
</evidence>
<dbReference type="GO" id="GO:0004673">
    <property type="term" value="F:protein histidine kinase activity"/>
    <property type="evidence" value="ECO:0007669"/>
    <property type="project" value="UniProtKB-EC"/>
</dbReference>
<dbReference type="NCBIfam" id="TIGR02938">
    <property type="entry name" value="nifL_nitrog"/>
    <property type="match status" value="1"/>
</dbReference>
<keyword evidence="5 11" id="KW-0418">Kinase</keyword>
<dbReference type="InterPro" id="IPR005467">
    <property type="entry name" value="His_kinase_dom"/>
</dbReference>
<feature type="domain" description="Histidine kinase" evidence="8">
    <location>
        <begin position="311"/>
        <end position="524"/>
    </location>
</feature>
<dbReference type="InterPro" id="IPR014285">
    <property type="entry name" value="N_fixation_neg-reg_NifL"/>
</dbReference>
<gene>
    <name evidence="11" type="ORF">KL86APRO_12200</name>
</gene>
<dbReference type="GO" id="GO:0007165">
    <property type="term" value="P:signal transduction"/>
    <property type="evidence" value="ECO:0007669"/>
    <property type="project" value="InterPro"/>
</dbReference>
<dbReference type="SMART" id="SM00091">
    <property type="entry name" value="PAS"/>
    <property type="match status" value="1"/>
</dbReference>
<evidence type="ECO:0000256" key="4">
    <source>
        <dbReference type="ARBA" id="ARBA00022741"/>
    </source>
</evidence>
<dbReference type="InterPro" id="IPR036890">
    <property type="entry name" value="HATPase_C_sf"/>
</dbReference>
<dbReference type="PANTHER" id="PTHR44936:SF10">
    <property type="entry name" value="SENSOR PROTEIN RSTB"/>
    <property type="match status" value="1"/>
</dbReference>
<dbReference type="EMBL" id="FLUO01000001">
    <property type="protein sequence ID" value="SBW07101.1"/>
    <property type="molecule type" value="Genomic_DNA"/>
</dbReference>
<proteinExistence type="predicted"/>
<evidence type="ECO:0000259" key="8">
    <source>
        <dbReference type="PROSITE" id="PS50109"/>
    </source>
</evidence>
<evidence type="ECO:0000259" key="9">
    <source>
        <dbReference type="PROSITE" id="PS50112"/>
    </source>
</evidence>
<dbReference type="PANTHER" id="PTHR44936">
    <property type="entry name" value="SENSOR PROTEIN CREC"/>
    <property type="match status" value="1"/>
</dbReference>
<organism evidence="11">
    <name type="scientific">uncultured Alphaproteobacteria bacterium</name>
    <dbReference type="NCBI Taxonomy" id="91750"/>
    <lineage>
        <taxon>Bacteria</taxon>
        <taxon>Pseudomonadati</taxon>
        <taxon>Pseudomonadota</taxon>
        <taxon>Alphaproteobacteria</taxon>
        <taxon>environmental samples</taxon>
    </lineage>
</organism>
<dbReference type="InterPro" id="IPR000700">
    <property type="entry name" value="PAS-assoc_C"/>
</dbReference>
<feature type="region of interest" description="Disordered" evidence="7">
    <location>
        <begin position="1"/>
        <end position="33"/>
    </location>
</feature>
<dbReference type="Gene3D" id="3.30.450.20">
    <property type="entry name" value="PAS domain"/>
    <property type="match status" value="1"/>
</dbReference>
<evidence type="ECO:0000256" key="3">
    <source>
        <dbReference type="ARBA" id="ARBA00022679"/>
    </source>
</evidence>
<dbReference type="GO" id="GO:0009399">
    <property type="term" value="P:nitrogen fixation"/>
    <property type="evidence" value="ECO:0007669"/>
    <property type="project" value="InterPro"/>
</dbReference>
<evidence type="ECO:0000313" key="11">
    <source>
        <dbReference type="EMBL" id="SBW07101.1"/>
    </source>
</evidence>
<dbReference type="EC" id="2.7.13.3" evidence="2"/>
<dbReference type="InterPro" id="IPR050980">
    <property type="entry name" value="2C_sensor_his_kinase"/>
</dbReference>
<dbReference type="InterPro" id="IPR035965">
    <property type="entry name" value="PAS-like_dom_sf"/>
</dbReference>
<feature type="domain" description="PAS" evidence="9">
    <location>
        <begin position="42"/>
        <end position="80"/>
    </location>
</feature>
<dbReference type="SMART" id="SM00387">
    <property type="entry name" value="HATPase_c"/>
    <property type="match status" value="1"/>
</dbReference>
<dbReference type="PROSITE" id="PS50113">
    <property type="entry name" value="PAC"/>
    <property type="match status" value="1"/>
</dbReference>
<dbReference type="InterPro" id="IPR013767">
    <property type="entry name" value="PAS_fold"/>
</dbReference>
<dbReference type="InterPro" id="IPR004358">
    <property type="entry name" value="Sig_transdc_His_kin-like_C"/>
</dbReference>
<comment type="catalytic activity">
    <reaction evidence="1">
        <text>ATP + protein L-histidine = ADP + protein N-phospho-L-histidine.</text>
        <dbReference type="EC" id="2.7.13.3"/>
    </reaction>
</comment>
<dbReference type="SMART" id="SM00086">
    <property type="entry name" value="PAC"/>
    <property type="match status" value="1"/>
</dbReference>
<dbReference type="InterPro" id="IPR000014">
    <property type="entry name" value="PAS"/>
</dbReference>
<dbReference type="PROSITE" id="PS50109">
    <property type="entry name" value="HIS_KIN"/>
    <property type="match status" value="1"/>
</dbReference>
<evidence type="ECO:0000256" key="2">
    <source>
        <dbReference type="ARBA" id="ARBA00012438"/>
    </source>
</evidence>